<accession>A0A0M0JUK8</accession>
<dbReference type="Gene3D" id="3.10.20.90">
    <property type="entry name" value="Phosphatidylinositol 3-kinase Catalytic Subunit, Chain A, domain 1"/>
    <property type="match status" value="1"/>
</dbReference>
<dbReference type="InterPro" id="IPR000626">
    <property type="entry name" value="Ubiquitin-like_dom"/>
</dbReference>
<dbReference type="EMBL" id="JWZX01002311">
    <property type="protein sequence ID" value="KOO30012.1"/>
    <property type="molecule type" value="Genomic_DNA"/>
</dbReference>
<feature type="non-terminal residue" evidence="2">
    <location>
        <position position="63"/>
    </location>
</feature>
<name>A0A0M0JUK8_9EUKA</name>
<reference evidence="3" key="1">
    <citation type="journal article" date="2015" name="PLoS Genet.">
        <title>Genome Sequence and Transcriptome Analyses of Chrysochromulina tobin: Metabolic Tools for Enhanced Algal Fitness in the Prominent Order Prymnesiales (Haptophyceae).</title>
        <authorList>
            <person name="Hovde B.T."/>
            <person name="Deodato C.R."/>
            <person name="Hunsperger H.M."/>
            <person name="Ryken S.A."/>
            <person name="Yost W."/>
            <person name="Jha R.K."/>
            <person name="Patterson J."/>
            <person name="Monnat R.J. Jr."/>
            <person name="Barlow S.B."/>
            <person name="Starkenburg S.R."/>
            <person name="Cattolico R.A."/>
        </authorList>
    </citation>
    <scope>NUCLEOTIDE SEQUENCE</scope>
    <source>
        <strain evidence="3">CCMP291</strain>
    </source>
</reference>
<proteinExistence type="predicted"/>
<gene>
    <name evidence="2" type="ORF">Ctob_014264</name>
</gene>
<sequence length="63" mass="6834">MKIKLKTLKGEAYDQEVTPDMIVGKVKEVAAASEYGTSAGWDAEGMKLIFQGKVLDNDKDLAS</sequence>
<dbReference type="AlphaFoldDB" id="A0A0M0JUK8"/>
<protein>
    <recommendedName>
        <fullName evidence="1">Ubiquitin-like domain-containing protein</fullName>
    </recommendedName>
</protein>
<dbReference type="Pfam" id="PF00240">
    <property type="entry name" value="ubiquitin"/>
    <property type="match status" value="1"/>
</dbReference>
<evidence type="ECO:0000313" key="2">
    <source>
        <dbReference type="EMBL" id="KOO30012.1"/>
    </source>
</evidence>
<evidence type="ECO:0000313" key="3">
    <source>
        <dbReference type="Proteomes" id="UP000037460"/>
    </source>
</evidence>
<feature type="domain" description="Ubiquitin-like" evidence="1">
    <location>
        <begin position="1"/>
        <end position="63"/>
    </location>
</feature>
<dbReference type="InterPro" id="IPR029071">
    <property type="entry name" value="Ubiquitin-like_domsf"/>
</dbReference>
<organism evidence="2 3">
    <name type="scientific">Chrysochromulina tobinii</name>
    <dbReference type="NCBI Taxonomy" id="1460289"/>
    <lineage>
        <taxon>Eukaryota</taxon>
        <taxon>Haptista</taxon>
        <taxon>Haptophyta</taxon>
        <taxon>Prymnesiophyceae</taxon>
        <taxon>Prymnesiales</taxon>
        <taxon>Chrysochromulinaceae</taxon>
        <taxon>Chrysochromulina</taxon>
    </lineage>
</organism>
<dbReference type="PROSITE" id="PS50053">
    <property type="entry name" value="UBIQUITIN_2"/>
    <property type="match status" value="1"/>
</dbReference>
<comment type="caution">
    <text evidence="2">The sequence shown here is derived from an EMBL/GenBank/DDBJ whole genome shotgun (WGS) entry which is preliminary data.</text>
</comment>
<keyword evidence="3" id="KW-1185">Reference proteome</keyword>
<dbReference type="SUPFAM" id="SSF54236">
    <property type="entry name" value="Ubiquitin-like"/>
    <property type="match status" value="1"/>
</dbReference>
<dbReference type="Proteomes" id="UP000037460">
    <property type="component" value="Unassembled WGS sequence"/>
</dbReference>
<dbReference type="OrthoDB" id="419317at2759"/>
<evidence type="ECO:0000259" key="1">
    <source>
        <dbReference type="PROSITE" id="PS50053"/>
    </source>
</evidence>